<dbReference type="Gene3D" id="3.30.565.10">
    <property type="entry name" value="Histidine kinase-like ATPase, C-terminal domain"/>
    <property type="match status" value="1"/>
</dbReference>
<dbReference type="CDD" id="cd00075">
    <property type="entry name" value="HATPase"/>
    <property type="match status" value="1"/>
</dbReference>
<evidence type="ECO:0000313" key="15">
    <source>
        <dbReference type="Proteomes" id="UP000824125"/>
    </source>
</evidence>
<dbReference type="Proteomes" id="UP000824125">
    <property type="component" value="Unassembled WGS sequence"/>
</dbReference>
<evidence type="ECO:0000256" key="10">
    <source>
        <dbReference type="ARBA" id="ARBA00022989"/>
    </source>
</evidence>
<evidence type="ECO:0000256" key="8">
    <source>
        <dbReference type="ARBA" id="ARBA00022777"/>
    </source>
</evidence>
<dbReference type="InterPro" id="IPR050351">
    <property type="entry name" value="BphY/WalK/GraS-like"/>
</dbReference>
<accession>A0A9D1MVQ7</accession>
<evidence type="ECO:0000313" key="14">
    <source>
        <dbReference type="EMBL" id="HIU69554.1"/>
    </source>
</evidence>
<reference evidence="14" key="1">
    <citation type="submission" date="2020-10" db="EMBL/GenBank/DDBJ databases">
        <authorList>
            <person name="Gilroy R."/>
        </authorList>
    </citation>
    <scope>NUCLEOTIDE SEQUENCE</scope>
    <source>
        <strain evidence="14">CHK176-6737</strain>
    </source>
</reference>
<dbReference type="InterPro" id="IPR003661">
    <property type="entry name" value="HisK_dim/P_dom"/>
</dbReference>
<dbReference type="GO" id="GO:0000155">
    <property type="term" value="F:phosphorelay sensor kinase activity"/>
    <property type="evidence" value="ECO:0007669"/>
    <property type="project" value="InterPro"/>
</dbReference>
<evidence type="ECO:0000256" key="3">
    <source>
        <dbReference type="ARBA" id="ARBA00012438"/>
    </source>
</evidence>
<evidence type="ECO:0000256" key="9">
    <source>
        <dbReference type="ARBA" id="ARBA00022840"/>
    </source>
</evidence>
<name>A0A9D1MVQ7_9FIRM</name>
<evidence type="ECO:0000259" key="13">
    <source>
        <dbReference type="PROSITE" id="PS50109"/>
    </source>
</evidence>
<dbReference type="GO" id="GO:0005886">
    <property type="term" value="C:plasma membrane"/>
    <property type="evidence" value="ECO:0007669"/>
    <property type="project" value="TreeGrafter"/>
</dbReference>
<evidence type="ECO:0000256" key="11">
    <source>
        <dbReference type="ARBA" id="ARBA00023012"/>
    </source>
</evidence>
<keyword evidence="5" id="KW-0808">Transferase</keyword>
<keyword evidence="7" id="KW-0547">Nucleotide-binding</keyword>
<dbReference type="EMBL" id="DVNM01000033">
    <property type="protein sequence ID" value="HIU69554.1"/>
    <property type="molecule type" value="Genomic_DNA"/>
</dbReference>
<dbReference type="Gene3D" id="1.10.287.130">
    <property type="match status" value="1"/>
</dbReference>
<evidence type="ECO:0000256" key="12">
    <source>
        <dbReference type="ARBA" id="ARBA00023136"/>
    </source>
</evidence>
<keyword evidence="6" id="KW-0812">Transmembrane</keyword>
<organism evidence="14 15">
    <name type="scientific">Candidatus Scybalenecus merdavium</name>
    <dbReference type="NCBI Taxonomy" id="2840939"/>
    <lineage>
        <taxon>Bacteria</taxon>
        <taxon>Bacillati</taxon>
        <taxon>Bacillota</taxon>
        <taxon>Clostridia</taxon>
        <taxon>Eubacteriales</taxon>
        <taxon>Oscillospiraceae</taxon>
        <taxon>Oscillospiraceae incertae sedis</taxon>
        <taxon>Candidatus Scybalenecus</taxon>
    </lineage>
</organism>
<dbReference type="SMART" id="SM00387">
    <property type="entry name" value="HATPase_c"/>
    <property type="match status" value="1"/>
</dbReference>
<dbReference type="PRINTS" id="PR00344">
    <property type="entry name" value="BCTRLSENSOR"/>
</dbReference>
<feature type="domain" description="Histidine kinase" evidence="13">
    <location>
        <begin position="81"/>
        <end position="295"/>
    </location>
</feature>
<evidence type="ECO:0000256" key="7">
    <source>
        <dbReference type="ARBA" id="ARBA00022741"/>
    </source>
</evidence>
<dbReference type="InterPro" id="IPR004358">
    <property type="entry name" value="Sig_transdc_His_kin-like_C"/>
</dbReference>
<dbReference type="PANTHER" id="PTHR45453">
    <property type="entry name" value="PHOSPHATE REGULON SENSOR PROTEIN PHOR"/>
    <property type="match status" value="1"/>
</dbReference>
<proteinExistence type="predicted"/>
<evidence type="ECO:0000256" key="2">
    <source>
        <dbReference type="ARBA" id="ARBA00004370"/>
    </source>
</evidence>
<dbReference type="InterPro" id="IPR036097">
    <property type="entry name" value="HisK_dim/P_sf"/>
</dbReference>
<reference evidence="14" key="2">
    <citation type="journal article" date="2021" name="PeerJ">
        <title>Extensive microbial diversity within the chicken gut microbiome revealed by metagenomics and culture.</title>
        <authorList>
            <person name="Gilroy R."/>
            <person name="Ravi A."/>
            <person name="Getino M."/>
            <person name="Pursley I."/>
            <person name="Horton D.L."/>
            <person name="Alikhan N.F."/>
            <person name="Baker D."/>
            <person name="Gharbi K."/>
            <person name="Hall N."/>
            <person name="Watson M."/>
            <person name="Adriaenssens E.M."/>
            <person name="Foster-Nyarko E."/>
            <person name="Jarju S."/>
            <person name="Secka A."/>
            <person name="Antonio M."/>
            <person name="Oren A."/>
            <person name="Chaudhuri R.R."/>
            <person name="La Ragione R."/>
            <person name="Hildebrand F."/>
            <person name="Pallen M.J."/>
        </authorList>
    </citation>
    <scope>NUCLEOTIDE SEQUENCE</scope>
    <source>
        <strain evidence="14">CHK176-6737</strain>
    </source>
</reference>
<dbReference type="Pfam" id="PF00512">
    <property type="entry name" value="HisKA"/>
    <property type="match status" value="1"/>
</dbReference>
<keyword evidence="9" id="KW-0067">ATP-binding</keyword>
<keyword evidence="10" id="KW-1133">Transmembrane helix</keyword>
<evidence type="ECO:0000256" key="6">
    <source>
        <dbReference type="ARBA" id="ARBA00022692"/>
    </source>
</evidence>
<dbReference type="SUPFAM" id="SSF47384">
    <property type="entry name" value="Homodimeric domain of signal transducing histidine kinase"/>
    <property type="match status" value="1"/>
</dbReference>
<dbReference type="FunFam" id="3.30.565.10:FF:000013">
    <property type="entry name" value="Two-component sensor histidine kinase"/>
    <property type="match status" value="1"/>
</dbReference>
<dbReference type="EC" id="2.7.13.3" evidence="3"/>
<evidence type="ECO:0000256" key="5">
    <source>
        <dbReference type="ARBA" id="ARBA00022679"/>
    </source>
</evidence>
<dbReference type="AlphaFoldDB" id="A0A9D1MVQ7"/>
<dbReference type="GO" id="GO:0005524">
    <property type="term" value="F:ATP binding"/>
    <property type="evidence" value="ECO:0007669"/>
    <property type="project" value="UniProtKB-KW"/>
</dbReference>
<keyword evidence="8 14" id="KW-0418">Kinase</keyword>
<dbReference type="PANTHER" id="PTHR45453:SF1">
    <property type="entry name" value="PHOSPHATE REGULON SENSOR PROTEIN PHOR"/>
    <property type="match status" value="1"/>
</dbReference>
<dbReference type="SUPFAM" id="SSF55874">
    <property type="entry name" value="ATPase domain of HSP90 chaperone/DNA topoisomerase II/histidine kinase"/>
    <property type="match status" value="1"/>
</dbReference>
<dbReference type="PROSITE" id="PS50109">
    <property type="entry name" value="HIS_KIN"/>
    <property type="match status" value="1"/>
</dbReference>
<protein>
    <recommendedName>
        <fullName evidence="3">histidine kinase</fullName>
        <ecNumber evidence="3">2.7.13.3</ecNumber>
    </recommendedName>
</protein>
<dbReference type="CDD" id="cd00082">
    <property type="entry name" value="HisKA"/>
    <property type="match status" value="1"/>
</dbReference>
<comment type="catalytic activity">
    <reaction evidence="1">
        <text>ATP + protein L-histidine = ADP + protein N-phospho-L-histidine.</text>
        <dbReference type="EC" id="2.7.13.3"/>
    </reaction>
</comment>
<dbReference type="InterPro" id="IPR005467">
    <property type="entry name" value="His_kinase_dom"/>
</dbReference>
<gene>
    <name evidence="14" type="ORF">IAD23_06320</name>
</gene>
<dbReference type="InterPro" id="IPR003594">
    <property type="entry name" value="HATPase_dom"/>
</dbReference>
<keyword evidence="11" id="KW-0902">Two-component regulatory system</keyword>
<evidence type="ECO:0000256" key="4">
    <source>
        <dbReference type="ARBA" id="ARBA00022553"/>
    </source>
</evidence>
<dbReference type="GO" id="GO:0004721">
    <property type="term" value="F:phosphoprotein phosphatase activity"/>
    <property type="evidence" value="ECO:0007669"/>
    <property type="project" value="TreeGrafter"/>
</dbReference>
<comment type="caution">
    <text evidence="14">The sequence shown here is derived from an EMBL/GenBank/DDBJ whole genome shotgun (WGS) entry which is preliminary data.</text>
</comment>
<keyword evidence="12" id="KW-0472">Membrane</keyword>
<comment type="subcellular location">
    <subcellularLocation>
        <location evidence="2">Membrane</location>
    </subcellularLocation>
</comment>
<evidence type="ECO:0000256" key="1">
    <source>
        <dbReference type="ARBA" id="ARBA00000085"/>
    </source>
</evidence>
<dbReference type="InterPro" id="IPR036890">
    <property type="entry name" value="HATPase_C_sf"/>
</dbReference>
<keyword evidence="4" id="KW-0597">Phosphoprotein</keyword>
<sequence length="295" mass="33047">MFCLVFGILVIFVVYWVKTLGYLQEIAGAAKSIYTEQEKPVELPADLDEVEKQMNVIREQVLASRRAAKDEEQRKNDLIVYLAHDLKTPLTSVIGYLDLLKSESELPPALRQKYLNVAYSKAERLEELINEFFEITRFNLASIPLDRSAIDLTRMLEQVVFEFQPMLREKGLTCTLHAPEKLPLSCDADKLSRVLDNLLKNAVHYSFPNSEITISASEAAGGVRLVFQNHGQTIAPEQLSRIFEQFYRLDAARSTQGGSGVGLAIAKRIVEAHGGTITAESADNLVTFTVFLPRA</sequence>
<dbReference type="Pfam" id="PF02518">
    <property type="entry name" value="HATPase_c"/>
    <property type="match status" value="1"/>
</dbReference>
<dbReference type="SMART" id="SM00388">
    <property type="entry name" value="HisKA"/>
    <property type="match status" value="1"/>
</dbReference>
<dbReference type="GO" id="GO:0016036">
    <property type="term" value="P:cellular response to phosphate starvation"/>
    <property type="evidence" value="ECO:0007669"/>
    <property type="project" value="TreeGrafter"/>
</dbReference>